<gene>
    <name evidence="10" type="ORF">ACFSJU_00565</name>
</gene>
<name>A0ABW4ZGZ4_9SPHI</name>
<feature type="modified residue" description="4-aspartylphosphate" evidence="5">
    <location>
        <position position="570"/>
    </location>
</feature>
<keyword evidence="7" id="KW-0812">Transmembrane</keyword>
<dbReference type="SMART" id="SM00388">
    <property type="entry name" value="HisKA"/>
    <property type="match status" value="1"/>
</dbReference>
<dbReference type="InterPro" id="IPR011006">
    <property type="entry name" value="CheY-like_superfamily"/>
</dbReference>
<keyword evidence="7" id="KW-0472">Membrane</keyword>
<protein>
    <recommendedName>
        <fullName evidence="2">histidine kinase</fullName>
        <ecNumber evidence="2">2.7.13.3</ecNumber>
    </recommendedName>
</protein>
<dbReference type="InterPro" id="IPR004358">
    <property type="entry name" value="Sig_transdc_His_kin-like_C"/>
</dbReference>
<feature type="transmembrane region" description="Helical" evidence="7">
    <location>
        <begin position="6"/>
        <end position="30"/>
    </location>
</feature>
<evidence type="ECO:0000256" key="2">
    <source>
        <dbReference type="ARBA" id="ARBA00012438"/>
    </source>
</evidence>
<evidence type="ECO:0000256" key="5">
    <source>
        <dbReference type="PROSITE-ProRule" id="PRU00169"/>
    </source>
</evidence>
<dbReference type="CDD" id="cd19410">
    <property type="entry name" value="HK9-like_sensor"/>
    <property type="match status" value="1"/>
</dbReference>
<evidence type="ECO:0000259" key="8">
    <source>
        <dbReference type="PROSITE" id="PS50109"/>
    </source>
</evidence>
<dbReference type="Pfam" id="PF00072">
    <property type="entry name" value="Response_reg"/>
    <property type="match status" value="2"/>
</dbReference>
<dbReference type="Pfam" id="PF02518">
    <property type="entry name" value="HATPase_c"/>
    <property type="match status" value="1"/>
</dbReference>
<dbReference type="Proteomes" id="UP001597387">
    <property type="component" value="Unassembled WGS sequence"/>
</dbReference>
<feature type="domain" description="Response regulatory" evidence="9">
    <location>
        <begin position="520"/>
        <end position="633"/>
    </location>
</feature>
<keyword evidence="6" id="KW-0175">Coiled coil</keyword>
<evidence type="ECO:0000259" key="9">
    <source>
        <dbReference type="PROSITE" id="PS50110"/>
    </source>
</evidence>
<dbReference type="CDD" id="cd16922">
    <property type="entry name" value="HATPase_EvgS-ArcB-TorS-like"/>
    <property type="match status" value="1"/>
</dbReference>
<evidence type="ECO:0000313" key="11">
    <source>
        <dbReference type="Proteomes" id="UP001597387"/>
    </source>
</evidence>
<evidence type="ECO:0000256" key="7">
    <source>
        <dbReference type="SAM" id="Phobius"/>
    </source>
</evidence>
<organism evidence="10 11">
    <name type="scientific">Paradesertivirga mongoliensis</name>
    <dbReference type="NCBI Taxonomy" id="2100740"/>
    <lineage>
        <taxon>Bacteria</taxon>
        <taxon>Pseudomonadati</taxon>
        <taxon>Bacteroidota</taxon>
        <taxon>Sphingobacteriia</taxon>
        <taxon>Sphingobacteriales</taxon>
        <taxon>Sphingobacteriaceae</taxon>
        <taxon>Paradesertivirga</taxon>
    </lineage>
</organism>
<comment type="catalytic activity">
    <reaction evidence="1">
        <text>ATP + protein L-histidine = ADP + protein N-phospho-L-histidine.</text>
        <dbReference type="EC" id="2.7.13.3"/>
    </reaction>
</comment>
<dbReference type="SMART" id="SM00448">
    <property type="entry name" value="REC"/>
    <property type="match status" value="2"/>
</dbReference>
<dbReference type="Pfam" id="PF05227">
    <property type="entry name" value="CHASE3"/>
    <property type="match status" value="1"/>
</dbReference>
<evidence type="ECO:0000256" key="4">
    <source>
        <dbReference type="ARBA" id="ARBA00023012"/>
    </source>
</evidence>
<dbReference type="InterPro" id="IPR003594">
    <property type="entry name" value="HATPase_dom"/>
</dbReference>
<evidence type="ECO:0000256" key="1">
    <source>
        <dbReference type="ARBA" id="ARBA00000085"/>
    </source>
</evidence>
<evidence type="ECO:0000313" key="10">
    <source>
        <dbReference type="EMBL" id="MFD2160872.1"/>
    </source>
</evidence>
<dbReference type="Gene3D" id="3.30.565.10">
    <property type="entry name" value="Histidine kinase-like ATPase, C-terminal domain"/>
    <property type="match status" value="1"/>
</dbReference>
<dbReference type="CDD" id="cd00156">
    <property type="entry name" value="REC"/>
    <property type="match status" value="1"/>
</dbReference>
<dbReference type="Gene3D" id="3.40.50.2300">
    <property type="match status" value="2"/>
</dbReference>
<feature type="domain" description="Histidine kinase" evidence="8">
    <location>
        <begin position="278"/>
        <end position="500"/>
    </location>
</feature>
<dbReference type="RefSeq" id="WP_255902243.1">
    <property type="nucleotide sequence ID" value="NZ_JAFMZO010000002.1"/>
</dbReference>
<feature type="coiled-coil region" evidence="6">
    <location>
        <begin position="220"/>
        <end position="274"/>
    </location>
</feature>
<keyword evidence="3 5" id="KW-0597">Phosphoprotein</keyword>
<dbReference type="SUPFAM" id="SSF52172">
    <property type="entry name" value="CheY-like"/>
    <property type="match status" value="2"/>
</dbReference>
<dbReference type="PANTHER" id="PTHR45339:SF1">
    <property type="entry name" value="HYBRID SIGNAL TRANSDUCTION HISTIDINE KINASE J"/>
    <property type="match status" value="1"/>
</dbReference>
<keyword evidence="11" id="KW-1185">Reference proteome</keyword>
<reference evidence="11" key="1">
    <citation type="journal article" date="2019" name="Int. J. Syst. Evol. Microbiol.">
        <title>The Global Catalogue of Microorganisms (GCM) 10K type strain sequencing project: providing services to taxonomists for standard genome sequencing and annotation.</title>
        <authorList>
            <consortium name="The Broad Institute Genomics Platform"/>
            <consortium name="The Broad Institute Genome Sequencing Center for Infectious Disease"/>
            <person name="Wu L."/>
            <person name="Ma J."/>
        </authorList>
    </citation>
    <scope>NUCLEOTIDE SEQUENCE [LARGE SCALE GENOMIC DNA]</scope>
    <source>
        <strain evidence="11">KCTC 42217</strain>
    </source>
</reference>
<dbReference type="SUPFAM" id="SSF55874">
    <property type="entry name" value="ATPase domain of HSP90 chaperone/DNA topoisomerase II/histidine kinase"/>
    <property type="match status" value="1"/>
</dbReference>
<comment type="caution">
    <text evidence="10">The sequence shown here is derived from an EMBL/GenBank/DDBJ whole genome shotgun (WGS) entry which is preliminary data.</text>
</comment>
<dbReference type="PANTHER" id="PTHR45339">
    <property type="entry name" value="HYBRID SIGNAL TRANSDUCTION HISTIDINE KINASE J"/>
    <property type="match status" value="1"/>
</dbReference>
<proteinExistence type="predicted"/>
<sequence>MKKFSFQQQVLAGFTITLAFVFSVGIISYIRIDEMEKDNISVDQAQEVIKLSNVILFSISRAESSCRAYITTGDRRYFDLYNESLSKIMPSIDRLKSLVADEGLQAERAETIKTHASHKLFALSKILWAYNRGGTDEAKQEIIADSTMVDVENSVSSFKLSEEILLSERRSTSKQNARHTLMFLGVAIAIILSLVYILFRYIKRTFIRQKLIEDRTNLANIKLQNLFETTQVQAEELESQQAELVEINKALLFQKEQEKQAREEADKANQAKSAFLATMSHEIRTPMNGVLGMTSLLSETILSKEQQEYLEVIHTSGENLLTVINDILDFSKIESGSLELDPHNFELRSCVEDVMDLFSVKAAEKGLDLIYQIDPQIPVQLVADGMRLRQVLINLIANATKFTDKGEIFVSIKLIKRESDGRLTIAFEVKDSGIGIAQDKISKLFKAFSQVDSSTTRKYGGTGLGLVISERLVDLMGGEISVESIEGRGSSFNFTIEAETGIRASTIDVNVGLRDCEGKTVLIIDDNKTNLRILKAQLENWGLNVLTALSGREALFVLNHNSRFDLVITDMQMPEMSGADLSREIKAISPTLPIILLSSIGDETKKKYPELFSSILTKPVKQMQLMKAVQSGIKKTTEKSASPEPSNNLLAEEFAIQHPLEILIAEDNLINQKLILKILSKLGYQPDLANHGKEALERLNEKNYEVILMDMQMPELDGLETTEIIRRTYHNQPVIIALTANALPEDKEKCFNAGMDDYLCKPINLEELLKSLKKASELANV</sequence>
<accession>A0ABW4ZGZ4</accession>
<dbReference type="InterPro" id="IPR005467">
    <property type="entry name" value="His_kinase_dom"/>
</dbReference>
<dbReference type="PROSITE" id="PS50110">
    <property type="entry name" value="RESPONSE_REGULATORY"/>
    <property type="match status" value="2"/>
</dbReference>
<dbReference type="InterPro" id="IPR001789">
    <property type="entry name" value="Sig_transdc_resp-reg_receiver"/>
</dbReference>
<dbReference type="CDD" id="cd17546">
    <property type="entry name" value="REC_hyHK_CKI1_RcsC-like"/>
    <property type="match status" value="1"/>
</dbReference>
<dbReference type="InterPro" id="IPR003661">
    <property type="entry name" value="HisK_dim/P_dom"/>
</dbReference>
<dbReference type="SMART" id="SM00387">
    <property type="entry name" value="HATPase_c"/>
    <property type="match status" value="1"/>
</dbReference>
<dbReference type="Pfam" id="PF00512">
    <property type="entry name" value="HisKA"/>
    <property type="match status" value="1"/>
</dbReference>
<feature type="domain" description="Response regulatory" evidence="9">
    <location>
        <begin position="661"/>
        <end position="776"/>
    </location>
</feature>
<feature type="modified residue" description="4-aspartylphosphate" evidence="5">
    <location>
        <position position="710"/>
    </location>
</feature>
<dbReference type="EC" id="2.7.13.3" evidence="2"/>
<dbReference type="PRINTS" id="PR00344">
    <property type="entry name" value="BCTRLSENSOR"/>
</dbReference>
<keyword evidence="4" id="KW-0902">Two-component regulatory system</keyword>
<dbReference type="EMBL" id="JBHUHZ010000001">
    <property type="protein sequence ID" value="MFD2160872.1"/>
    <property type="molecule type" value="Genomic_DNA"/>
</dbReference>
<dbReference type="PROSITE" id="PS50109">
    <property type="entry name" value="HIS_KIN"/>
    <property type="match status" value="1"/>
</dbReference>
<dbReference type="CDD" id="cd00082">
    <property type="entry name" value="HisKA"/>
    <property type="match status" value="1"/>
</dbReference>
<dbReference type="SUPFAM" id="SSF47384">
    <property type="entry name" value="Homodimeric domain of signal transducing histidine kinase"/>
    <property type="match status" value="1"/>
</dbReference>
<dbReference type="Gene3D" id="1.10.287.130">
    <property type="match status" value="1"/>
</dbReference>
<feature type="transmembrane region" description="Helical" evidence="7">
    <location>
        <begin position="180"/>
        <end position="199"/>
    </location>
</feature>
<evidence type="ECO:0000256" key="3">
    <source>
        <dbReference type="ARBA" id="ARBA00022553"/>
    </source>
</evidence>
<dbReference type="InterPro" id="IPR007891">
    <property type="entry name" value="CHASE3"/>
</dbReference>
<dbReference type="InterPro" id="IPR036097">
    <property type="entry name" value="HisK_dim/P_sf"/>
</dbReference>
<evidence type="ECO:0000256" key="6">
    <source>
        <dbReference type="SAM" id="Coils"/>
    </source>
</evidence>
<keyword evidence="7" id="KW-1133">Transmembrane helix</keyword>
<dbReference type="InterPro" id="IPR036890">
    <property type="entry name" value="HATPase_C_sf"/>
</dbReference>